<dbReference type="PANTHER" id="PTHR47618">
    <property type="entry name" value="BIFUNCTIONAL OLIGORIBONUCLEASE AND PAP PHOSPHATASE NRNA"/>
    <property type="match status" value="1"/>
</dbReference>
<gene>
    <name evidence="5" type="ORF">H8S09_00375</name>
</gene>
<dbReference type="AlphaFoldDB" id="A0A8I0DSX2"/>
<protein>
    <submittedName>
        <fullName evidence="5">DHH family phosphoesterase</fullName>
    </submittedName>
</protein>
<organism evidence="5 6">
    <name type="scientific">Coprococcus hominis</name>
    <name type="common">ex Liu et al. 2022</name>
    <dbReference type="NCBI Taxonomy" id="2763039"/>
    <lineage>
        <taxon>Bacteria</taxon>
        <taxon>Bacillati</taxon>
        <taxon>Bacillota</taxon>
        <taxon>Clostridia</taxon>
        <taxon>Lachnospirales</taxon>
        <taxon>Lachnospiraceae</taxon>
        <taxon>Coprococcus</taxon>
    </lineage>
</organism>
<dbReference type="Pfam" id="PF24898">
    <property type="entry name" value="GGDEF_GdpP"/>
    <property type="match status" value="1"/>
</dbReference>
<dbReference type="RefSeq" id="WP_117808050.1">
    <property type="nucleotide sequence ID" value="NZ_JACOOX010000001.1"/>
</dbReference>
<keyword evidence="2" id="KW-0812">Transmembrane</keyword>
<evidence type="ECO:0000256" key="2">
    <source>
        <dbReference type="SAM" id="Phobius"/>
    </source>
</evidence>
<evidence type="ECO:0000313" key="6">
    <source>
        <dbReference type="Proteomes" id="UP000615234"/>
    </source>
</evidence>
<dbReference type="InterPro" id="IPR051319">
    <property type="entry name" value="Oligoribo/pAp-PDE_c-di-AMP_PDE"/>
</dbReference>
<reference evidence="5 6" key="1">
    <citation type="submission" date="2020-08" db="EMBL/GenBank/DDBJ databases">
        <title>Genome public.</title>
        <authorList>
            <person name="Liu C."/>
            <person name="Sun Q."/>
        </authorList>
    </citation>
    <scope>NUCLEOTIDE SEQUENCE [LARGE SCALE GENOMIC DNA]</scope>
    <source>
        <strain evidence="5 6">NSJ-10</strain>
    </source>
</reference>
<dbReference type="Proteomes" id="UP000615234">
    <property type="component" value="Unassembled WGS sequence"/>
</dbReference>
<evidence type="ECO:0000259" key="3">
    <source>
        <dbReference type="Pfam" id="PF01368"/>
    </source>
</evidence>
<dbReference type="FunFam" id="3.90.1640.10:FF:000002">
    <property type="entry name" value="Cyclic-di-AMP phosphodiesterase"/>
    <property type="match status" value="1"/>
</dbReference>
<dbReference type="EMBL" id="JACOOX010000001">
    <property type="protein sequence ID" value="MBC5661360.1"/>
    <property type="molecule type" value="Genomic_DNA"/>
</dbReference>
<sequence>MNDNRHTDTRHEIYLQMPLYVIALFVLCDIWMLTVSVVAGIVGIIFTAVYSVVVIVLYISSRVSSEAAYANRAMENGRVQKDLIREFPIPYAILDKTGRLAWVNDEFAHITNTSKRKLMRLTAMQVFEGLTHEMIPGECDEPVHADIEYDGKEYRVEIKNIRVNPDGPVDSVQEQETSEHEEEMENLPVTEDQPQEKKTIKRKKHTGVTNFTAMYLFDMTERNKLAKENEEQKLVTGLIYIDNYDEIFDDLEEVRHSLLVALVDRKINKYMANVDAIVRSFEKDKYMFVMPKKYLPQLQENKFALLDEVKAINIGNDLPLTLSISLGTEYKSFIEDFEAARSAMELALGRGGDQVVLKSNDKITYYGGRSQGTEKSTRVKARVKTLAFKELLETKEKVIIMAHKNPDMDAFGSAIGVYRMVNSMNKEAHIVINEVSSAISPIYGNFTANSMYGDDMIINNEQAIEMINADTMLVVVDVNNPSLTECEELISYAKTVVVFDHHRQTKDVIANATLSYVEPFASSACEMIAEMLQYMDEKIKLRPSEADAMYAGILIDTDNFLTKTGVRTFEAAAYLRRSGADVMRVRKMFRSDIDSYRQKADGVRNAEMVLGMFAVSVFEPKEGPESPIVLTAKVANEMLNIAGVRASFVIAQLGDDVKISARSIDDVNVQIIMERMGGGGHANIAAAQFTNTTKEEVKEQLVNLLEEMYKEGDI</sequence>
<evidence type="ECO:0000256" key="1">
    <source>
        <dbReference type="SAM" id="MobiDB-lite"/>
    </source>
</evidence>
<dbReference type="GO" id="GO:0003676">
    <property type="term" value="F:nucleic acid binding"/>
    <property type="evidence" value="ECO:0007669"/>
    <property type="project" value="InterPro"/>
</dbReference>
<name>A0A8I0DSX2_9FIRM</name>
<feature type="transmembrane region" description="Helical" evidence="2">
    <location>
        <begin position="12"/>
        <end position="32"/>
    </location>
</feature>
<dbReference type="Gene3D" id="3.30.450.20">
    <property type="entry name" value="PAS domain"/>
    <property type="match status" value="1"/>
</dbReference>
<proteinExistence type="predicted"/>
<evidence type="ECO:0000259" key="4">
    <source>
        <dbReference type="Pfam" id="PF02272"/>
    </source>
</evidence>
<feature type="transmembrane region" description="Helical" evidence="2">
    <location>
        <begin position="38"/>
        <end position="59"/>
    </location>
</feature>
<dbReference type="InterPro" id="IPR003156">
    <property type="entry name" value="DHHA1_dom"/>
</dbReference>
<feature type="domain" description="DDH" evidence="3">
    <location>
        <begin position="397"/>
        <end position="553"/>
    </location>
</feature>
<feature type="region of interest" description="Disordered" evidence="1">
    <location>
        <begin position="165"/>
        <end position="202"/>
    </location>
</feature>
<dbReference type="Pfam" id="PF01368">
    <property type="entry name" value="DHH"/>
    <property type="match status" value="1"/>
</dbReference>
<keyword evidence="6" id="KW-1185">Reference proteome</keyword>
<dbReference type="InterPro" id="IPR001667">
    <property type="entry name" value="DDH_dom"/>
</dbReference>
<feature type="domain" description="DHHA1" evidence="4">
    <location>
        <begin position="632"/>
        <end position="710"/>
    </location>
</feature>
<dbReference type="Pfam" id="PF02272">
    <property type="entry name" value="DHHA1"/>
    <property type="match status" value="1"/>
</dbReference>
<keyword evidence="2" id="KW-0472">Membrane</keyword>
<dbReference type="InterPro" id="IPR038763">
    <property type="entry name" value="DHH_sf"/>
</dbReference>
<dbReference type="Gene3D" id="3.10.310.30">
    <property type="match status" value="1"/>
</dbReference>
<dbReference type="SUPFAM" id="SSF64182">
    <property type="entry name" value="DHH phosphoesterases"/>
    <property type="match status" value="1"/>
</dbReference>
<dbReference type="PANTHER" id="PTHR47618:SF2">
    <property type="entry name" value="CYCLIC-DI-AMP PHOSPHODIESTERASE GDPP"/>
    <property type="match status" value="1"/>
</dbReference>
<comment type="caution">
    <text evidence="5">The sequence shown here is derived from an EMBL/GenBank/DDBJ whole genome shotgun (WGS) entry which is preliminary data.</text>
</comment>
<keyword evidence="2" id="KW-1133">Transmembrane helix</keyword>
<dbReference type="Gene3D" id="3.90.1640.10">
    <property type="entry name" value="inorganic pyrophosphatase (n-terminal core)"/>
    <property type="match status" value="1"/>
</dbReference>
<accession>A0A8I0DSX2</accession>
<evidence type="ECO:0000313" key="5">
    <source>
        <dbReference type="EMBL" id="MBC5661360.1"/>
    </source>
</evidence>